<dbReference type="OrthoDB" id="6402623at2"/>
<dbReference type="EMBL" id="FXWH01000001">
    <property type="protein sequence ID" value="SMQ61453.1"/>
    <property type="molecule type" value="Genomic_DNA"/>
</dbReference>
<sequence>MTSKIDVIVSSDLDYENLIAEVAIDDIFVGLVTNEPSKGVCFEAPAGQVLGEPIAFDIYIKALIKAKNELLQLK</sequence>
<dbReference type="AlphaFoldDB" id="A0A1Y6EMR3"/>
<accession>A0A1Y6EMR3</accession>
<dbReference type="RefSeq" id="WP_086433736.1">
    <property type="nucleotide sequence ID" value="NZ_FXWH01000001.1"/>
</dbReference>
<evidence type="ECO:0000313" key="1">
    <source>
        <dbReference type="EMBL" id="SMQ61453.1"/>
    </source>
</evidence>
<gene>
    <name evidence="1" type="ORF">SAMN06297229_0565</name>
</gene>
<reference evidence="2" key="1">
    <citation type="submission" date="2017-04" db="EMBL/GenBank/DDBJ databases">
        <authorList>
            <person name="Varghese N."/>
            <person name="Submissions S."/>
        </authorList>
    </citation>
    <scope>NUCLEOTIDE SEQUENCE [LARGE SCALE GENOMIC DNA]</scope>
</reference>
<evidence type="ECO:0000313" key="2">
    <source>
        <dbReference type="Proteomes" id="UP000194450"/>
    </source>
</evidence>
<organism evidence="1 2">
    <name type="scientific">Pseudidiomarina planktonica</name>
    <dbReference type="NCBI Taxonomy" id="1323738"/>
    <lineage>
        <taxon>Bacteria</taxon>
        <taxon>Pseudomonadati</taxon>
        <taxon>Pseudomonadota</taxon>
        <taxon>Gammaproteobacteria</taxon>
        <taxon>Alteromonadales</taxon>
        <taxon>Idiomarinaceae</taxon>
        <taxon>Pseudidiomarina</taxon>
    </lineage>
</organism>
<dbReference type="Proteomes" id="UP000194450">
    <property type="component" value="Unassembled WGS sequence"/>
</dbReference>
<protein>
    <submittedName>
        <fullName evidence="1">Uncharacterized protein</fullName>
    </submittedName>
</protein>
<proteinExistence type="predicted"/>
<name>A0A1Y6EMR3_9GAMM</name>
<keyword evidence="2" id="KW-1185">Reference proteome</keyword>